<dbReference type="VEuPathDB" id="FungiDB:GGTG_05164"/>
<proteinExistence type="predicted"/>
<dbReference type="EMBL" id="GL385397">
    <property type="protein sequence ID" value="EJT75227.1"/>
    <property type="molecule type" value="Genomic_DNA"/>
</dbReference>
<reference evidence="1" key="3">
    <citation type="submission" date="2010-09" db="EMBL/GenBank/DDBJ databases">
        <title>Annotation of Gaeumannomyces graminis var. tritici R3-111a-1.</title>
        <authorList>
            <consortium name="The Broad Institute Genome Sequencing Platform"/>
            <person name="Ma L.-J."/>
            <person name="Dead R."/>
            <person name="Young S.K."/>
            <person name="Zeng Q."/>
            <person name="Gargeya S."/>
            <person name="Fitzgerald M."/>
            <person name="Haas B."/>
            <person name="Abouelleil A."/>
            <person name="Alvarado L."/>
            <person name="Arachchi H.M."/>
            <person name="Berlin A."/>
            <person name="Brown A."/>
            <person name="Chapman S.B."/>
            <person name="Chen Z."/>
            <person name="Dunbar C."/>
            <person name="Freedman E."/>
            <person name="Gearin G."/>
            <person name="Gellesch M."/>
            <person name="Goldberg J."/>
            <person name="Griggs A."/>
            <person name="Gujja S."/>
            <person name="Heiman D."/>
            <person name="Howarth C."/>
            <person name="Larson L."/>
            <person name="Lui A."/>
            <person name="MacDonald P.J.P."/>
            <person name="Mehta T."/>
            <person name="Montmayeur A."/>
            <person name="Murphy C."/>
            <person name="Neiman D."/>
            <person name="Pearson M."/>
            <person name="Priest M."/>
            <person name="Roberts A."/>
            <person name="Saif S."/>
            <person name="Shea T."/>
            <person name="Shenoy N."/>
            <person name="Sisk P."/>
            <person name="Stolte C."/>
            <person name="Sykes S."/>
            <person name="Yandava C."/>
            <person name="Wortman J."/>
            <person name="Nusbaum C."/>
            <person name="Birren B."/>
        </authorList>
    </citation>
    <scope>NUCLEOTIDE SEQUENCE</scope>
    <source>
        <strain evidence="1">R3-111a-1</strain>
    </source>
</reference>
<dbReference type="EnsemblFungi" id="EJT75227">
    <property type="protein sequence ID" value="EJT75227"/>
    <property type="gene ID" value="GGTG_05164"/>
</dbReference>
<evidence type="ECO:0000313" key="2">
    <source>
        <dbReference type="EnsemblFungi" id="EJT75227"/>
    </source>
</evidence>
<evidence type="ECO:0000313" key="1">
    <source>
        <dbReference type="EMBL" id="EJT75227.1"/>
    </source>
</evidence>
<organism evidence="1">
    <name type="scientific">Gaeumannomyces tritici (strain R3-111a-1)</name>
    <name type="common">Wheat and barley take-all root rot fungus</name>
    <name type="synonym">Gaeumannomyces graminis var. tritici</name>
    <dbReference type="NCBI Taxonomy" id="644352"/>
    <lineage>
        <taxon>Eukaryota</taxon>
        <taxon>Fungi</taxon>
        <taxon>Dikarya</taxon>
        <taxon>Ascomycota</taxon>
        <taxon>Pezizomycotina</taxon>
        <taxon>Sordariomycetes</taxon>
        <taxon>Sordariomycetidae</taxon>
        <taxon>Magnaporthales</taxon>
        <taxon>Magnaporthaceae</taxon>
        <taxon>Gaeumannomyces</taxon>
    </lineage>
</organism>
<dbReference type="Proteomes" id="UP000006039">
    <property type="component" value="Unassembled WGS sequence"/>
</dbReference>
<dbReference type="HOGENOM" id="CLU_3032480_0_0_1"/>
<gene>
    <name evidence="2" type="primary">20345622</name>
    <name evidence="1" type="ORF">GGTG_05164</name>
</gene>
<sequence>MQIFVIKIIKPKYLVFYIKNWHFRMLIIKPALATEFNNKRHFSFVFLKQFRLIFF</sequence>
<evidence type="ECO:0000313" key="3">
    <source>
        <dbReference type="Proteomes" id="UP000006039"/>
    </source>
</evidence>
<name>J3NV51_GAET3</name>
<dbReference type="GeneID" id="20345622"/>
<reference evidence="3" key="1">
    <citation type="submission" date="2010-07" db="EMBL/GenBank/DDBJ databases">
        <title>The genome sequence of Gaeumannomyces graminis var. tritici strain R3-111a-1.</title>
        <authorList>
            <consortium name="The Broad Institute Genome Sequencing Platform"/>
            <person name="Ma L.-J."/>
            <person name="Dead R."/>
            <person name="Young S."/>
            <person name="Zeng Q."/>
            <person name="Koehrsen M."/>
            <person name="Alvarado L."/>
            <person name="Berlin A."/>
            <person name="Chapman S.B."/>
            <person name="Chen Z."/>
            <person name="Freedman E."/>
            <person name="Gellesch M."/>
            <person name="Goldberg J."/>
            <person name="Griggs A."/>
            <person name="Gujja S."/>
            <person name="Heilman E.R."/>
            <person name="Heiman D."/>
            <person name="Hepburn T."/>
            <person name="Howarth C."/>
            <person name="Jen D."/>
            <person name="Larson L."/>
            <person name="Mehta T."/>
            <person name="Neiman D."/>
            <person name="Pearson M."/>
            <person name="Roberts A."/>
            <person name="Saif S."/>
            <person name="Shea T."/>
            <person name="Shenoy N."/>
            <person name="Sisk P."/>
            <person name="Stolte C."/>
            <person name="Sykes S."/>
            <person name="Walk T."/>
            <person name="White J."/>
            <person name="Yandava C."/>
            <person name="Haas B."/>
            <person name="Nusbaum C."/>
            <person name="Birren B."/>
        </authorList>
    </citation>
    <scope>NUCLEOTIDE SEQUENCE [LARGE SCALE GENOMIC DNA]</scope>
    <source>
        <strain evidence="3">R3-111a-1</strain>
    </source>
</reference>
<protein>
    <submittedName>
        <fullName evidence="1 2">Uncharacterized protein</fullName>
    </submittedName>
</protein>
<reference evidence="2" key="4">
    <citation type="journal article" date="2015" name="G3 (Bethesda)">
        <title>Genome sequences of three phytopathogenic species of the Magnaporthaceae family of fungi.</title>
        <authorList>
            <person name="Okagaki L.H."/>
            <person name="Nunes C.C."/>
            <person name="Sailsbery J."/>
            <person name="Clay B."/>
            <person name="Brown D."/>
            <person name="John T."/>
            <person name="Oh Y."/>
            <person name="Young N."/>
            <person name="Fitzgerald M."/>
            <person name="Haas B.J."/>
            <person name="Zeng Q."/>
            <person name="Young S."/>
            <person name="Adiconis X."/>
            <person name="Fan L."/>
            <person name="Levin J.Z."/>
            <person name="Mitchell T.K."/>
            <person name="Okubara P.A."/>
            <person name="Farman M.L."/>
            <person name="Kohn L.M."/>
            <person name="Birren B."/>
            <person name="Ma L.-J."/>
            <person name="Dean R.A."/>
        </authorList>
    </citation>
    <scope>NUCLEOTIDE SEQUENCE</scope>
    <source>
        <strain evidence="2">R3-111a-1</strain>
    </source>
</reference>
<dbReference type="RefSeq" id="XP_009221227.1">
    <property type="nucleotide sequence ID" value="XM_009222963.1"/>
</dbReference>
<keyword evidence="3" id="KW-1185">Reference proteome</keyword>
<reference evidence="2" key="5">
    <citation type="submission" date="2018-04" db="UniProtKB">
        <authorList>
            <consortium name="EnsemblFungi"/>
        </authorList>
    </citation>
    <scope>IDENTIFICATION</scope>
    <source>
        <strain evidence="2">R3-111a-1</strain>
    </source>
</reference>
<reference evidence="1" key="2">
    <citation type="submission" date="2010-07" db="EMBL/GenBank/DDBJ databases">
        <authorList>
            <consortium name="The Broad Institute Genome Sequencing Platform"/>
            <consortium name="Broad Institute Genome Sequencing Center for Infectious Disease"/>
            <person name="Ma L.-J."/>
            <person name="Dead R."/>
            <person name="Young S."/>
            <person name="Zeng Q."/>
            <person name="Koehrsen M."/>
            <person name="Alvarado L."/>
            <person name="Berlin A."/>
            <person name="Chapman S.B."/>
            <person name="Chen Z."/>
            <person name="Freedman E."/>
            <person name="Gellesch M."/>
            <person name="Goldberg J."/>
            <person name="Griggs A."/>
            <person name="Gujja S."/>
            <person name="Heilman E.R."/>
            <person name="Heiman D."/>
            <person name="Hepburn T."/>
            <person name="Howarth C."/>
            <person name="Jen D."/>
            <person name="Larson L."/>
            <person name="Mehta T."/>
            <person name="Neiman D."/>
            <person name="Pearson M."/>
            <person name="Roberts A."/>
            <person name="Saif S."/>
            <person name="Shea T."/>
            <person name="Shenoy N."/>
            <person name="Sisk P."/>
            <person name="Stolte C."/>
            <person name="Sykes S."/>
            <person name="Walk T."/>
            <person name="White J."/>
            <person name="Yandava C."/>
            <person name="Haas B."/>
            <person name="Nusbaum C."/>
            <person name="Birren B."/>
        </authorList>
    </citation>
    <scope>NUCLEOTIDE SEQUENCE</scope>
    <source>
        <strain evidence="1">R3-111a-1</strain>
    </source>
</reference>
<dbReference type="AlphaFoldDB" id="J3NV51"/>
<accession>J3NV51</accession>